<sequence length="363" mass="40024">MSSREEGRTSGTPAGHISVVHLPNAWFILCASSELGDKPLARTLQGSPLVLFRGEGGKPAALVDRCPHRNVPLSLGRVKEGQLQCGYHGWRFDGAGQCRAIPGFLGEPGARARCATAHATREQDGFVWVYSTPGVEPTTEPYRFPLLEAREYTTVRRTLRAPGSLHSTLENTLDVPHTAYLHGGLFRTEEKRNEIDVVVRRSADKVEAEYIGEPRPSGLVGRLLAPGGGVVQHFDRFLMPSIAQVEYRIGDTSHIMVTSAMTPVSDWDTLVYAVVTFRLPLPRWLVRAALPLLMPVALHIFGQDARILRQQTETIRRFGTEAYASTEIDVLGPGILRLLRAAEREKPGAVGDAVHETRLKMRT</sequence>
<evidence type="ECO:0000256" key="2">
    <source>
        <dbReference type="ARBA" id="ARBA00022723"/>
    </source>
</evidence>
<dbReference type="RefSeq" id="WP_011551102.1">
    <property type="nucleotide sequence ID" value="NZ_BJVY01000003.1"/>
</dbReference>
<dbReference type="SUPFAM" id="SSF50022">
    <property type="entry name" value="ISP domain"/>
    <property type="match status" value="1"/>
</dbReference>
<dbReference type="Gene3D" id="2.102.10.10">
    <property type="entry name" value="Rieske [2Fe-2S] iron-sulphur domain"/>
    <property type="match status" value="1"/>
</dbReference>
<feature type="domain" description="Rieske" evidence="6">
    <location>
        <begin position="26"/>
        <end position="129"/>
    </location>
</feature>
<dbReference type="InterPro" id="IPR050584">
    <property type="entry name" value="Cholesterol_7-desaturase"/>
</dbReference>
<protein>
    <submittedName>
        <fullName evidence="7">(Fe-S)-binding protein</fullName>
    </submittedName>
    <submittedName>
        <fullName evidence="8">Phenylpropionate dioxygenase, large terminal subunit</fullName>
    </submittedName>
</protein>
<keyword evidence="9" id="KW-1185">Reference proteome</keyword>
<reference evidence="7 10" key="2">
    <citation type="submission" date="2019-07" db="EMBL/GenBank/DDBJ databases">
        <title>Whole genome shotgun sequence of Myxococcus virescens NBRC 100334.</title>
        <authorList>
            <person name="Hosoyama A."/>
            <person name="Uohara A."/>
            <person name="Ohji S."/>
            <person name="Ichikawa N."/>
        </authorList>
    </citation>
    <scope>NUCLEOTIDE SEQUENCE [LARGE SCALE GENOMIC DNA]</scope>
    <source>
        <strain evidence="7 10">NBRC 100334</strain>
    </source>
</reference>
<dbReference type="PROSITE" id="PS51296">
    <property type="entry name" value="RIESKE"/>
    <property type="match status" value="1"/>
</dbReference>
<accession>A0A511H680</accession>
<dbReference type="EMBL" id="FNAJ01000001">
    <property type="protein sequence ID" value="SDD37980.1"/>
    <property type="molecule type" value="Genomic_DNA"/>
</dbReference>
<dbReference type="PANTHER" id="PTHR21266:SF60">
    <property type="entry name" value="3-KETOSTEROID-9-ALPHA-MONOOXYGENASE, OXYGENASE COMPONENT"/>
    <property type="match status" value="1"/>
</dbReference>
<dbReference type="Pfam" id="PF19112">
    <property type="entry name" value="VanA_C"/>
    <property type="match status" value="1"/>
</dbReference>
<gene>
    <name evidence="7" type="ORF">MVI01_07910</name>
    <name evidence="8" type="ORF">SAMN04488504_101653</name>
</gene>
<keyword evidence="2" id="KW-0479">Metal-binding</keyword>
<organism evidence="7 10">
    <name type="scientific">Myxococcus virescens</name>
    <dbReference type="NCBI Taxonomy" id="83456"/>
    <lineage>
        <taxon>Bacteria</taxon>
        <taxon>Pseudomonadati</taxon>
        <taxon>Myxococcota</taxon>
        <taxon>Myxococcia</taxon>
        <taxon>Myxococcales</taxon>
        <taxon>Cystobacterineae</taxon>
        <taxon>Myxococcaceae</taxon>
        <taxon>Myxococcus</taxon>
    </lineage>
</organism>
<dbReference type="InterPro" id="IPR017941">
    <property type="entry name" value="Rieske_2Fe-2S"/>
</dbReference>
<keyword evidence="3" id="KW-0560">Oxidoreductase</keyword>
<dbReference type="SUPFAM" id="SSF55961">
    <property type="entry name" value="Bet v1-like"/>
    <property type="match status" value="1"/>
</dbReference>
<proteinExistence type="predicted"/>
<evidence type="ECO:0000313" key="9">
    <source>
        <dbReference type="Proteomes" id="UP000198717"/>
    </source>
</evidence>
<evidence type="ECO:0000313" key="7">
    <source>
        <dbReference type="EMBL" id="GEL69007.1"/>
    </source>
</evidence>
<keyword evidence="5" id="KW-0411">Iron-sulfur</keyword>
<evidence type="ECO:0000313" key="10">
    <source>
        <dbReference type="Proteomes" id="UP000321224"/>
    </source>
</evidence>
<evidence type="ECO:0000313" key="8">
    <source>
        <dbReference type="EMBL" id="SDD37980.1"/>
    </source>
</evidence>
<evidence type="ECO:0000256" key="4">
    <source>
        <dbReference type="ARBA" id="ARBA00023004"/>
    </source>
</evidence>
<evidence type="ECO:0000256" key="5">
    <source>
        <dbReference type="ARBA" id="ARBA00023014"/>
    </source>
</evidence>
<dbReference type="GO" id="GO:0046872">
    <property type="term" value="F:metal ion binding"/>
    <property type="evidence" value="ECO:0007669"/>
    <property type="project" value="UniProtKB-KW"/>
</dbReference>
<evidence type="ECO:0000259" key="6">
    <source>
        <dbReference type="PROSITE" id="PS51296"/>
    </source>
</evidence>
<keyword evidence="8" id="KW-0223">Dioxygenase</keyword>
<dbReference type="Proteomes" id="UP000321224">
    <property type="component" value="Unassembled WGS sequence"/>
</dbReference>
<dbReference type="Pfam" id="PF00355">
    <property type="entry name" value="Rieske"/>
    <property type="match status" value="1"/>
</dbReference>
<dbReference type="GO" id="GO:0051213">
    <property type="term" value="F:dioxygenase activity"/>
    <property type="evidence" value="ECO:0007669"/>
    <property type="project" value="UniProtKB-KW"/>
</dbReference>
<comment type="caution">
    <text evidence="7">The sequence shown here is derived from an EMBL/GenBank/DDBJ whole genome shotgun (WGS) entry which is preliminary data.</text>
</comment>
<keyword evidence="1" id="KW-0001">2Fe-2S</keyword>
<dbReference type="Gene3D" id="3.90.380.10">
    <property type="entry name" value="Naphthalene 1,2-dioxygenase Alpha Subunit, Chain A, domain 1"/>
    <property type="match status" value="1"/>
</dbReference>
<name>A0A511H680_9BACT</name>
<dbReference type="PANTHER" id="PTHR21266">
    <property type="entry name" value="IRON-SULFUR DOMAIN CONTAINING PROTEIN"/>
    <property type="match status" value="1"/>
</dbReference>
<dbReference type="EMBL" id="BJVY01000003">
    <property type="protein sequence ID" value="GEL69007.1"/>
    <property type="molecule type" value="Genomic_DNA"/>
</dbReference>
<evidence type="ECO:0000256" key="1">
    <source>
        <dbReference type="ARBA" id="ARBA00022714"/>
    </source>
</evidence>
<dbReference type="AlphaFoldDB" id="A0A511H680"/>
<dbReference type="Proteomes" id="UP000198717">
    <property type="component" value="Unassembled WGS sequence"/>
</dbReference>
<dbReference type="GeneID" id="41358437"/>
<dbReference type="InterPro" id="IPR044043">
    <property type="entry name" value="VanA_C_cat"/>
</dbReference>
<dbReference type="GO" id="GO:0051537">
    <property type="term" value="F:2 iron, 2 sulfur cluster binding"/>
    <property type="evidence" value="ECO:0007669"/>
    <property type="project" value="UniProtKB-KW"/>
</dbReference>
<evidence type="ECO:0000256" key="3">
    <source>
        <dbReference type="ARBA" id="ARBA00023002"/>
    </source>
</evidence>
<reference evidence="8 9" key="1">
    <citation type="submission" date="2016-10" db="EMBL/GenBank/DDBJ databases">
        <authorList>
            <person name="Varghese N."/>
            <person name="Submissions S."/>
        </authorList>
    </citation>
    <scope>NUCLEOTIDE SEQUENCE [LARGE SCALE GENOMIC DNA]</scope>
    <source>
        <strain evidence="8 9">DSM 2260</strain>
    </source>
</reference>
<dbReference type="InterPro" id="IPR036922">
    <property type="entry name" value="Rieske_2Fe-2S_sf"/>
</dbReference>
<keyword evidence="4" id="KW-0408">Iron</keyword>